<keyword evidence="5" id="KW-0325">Glycoprotein</keyword>
<organism evidence="8 9">
    <name type="scientific">Aquatica leii</name>
    <dbReference type="NCBI Taxonomy" id="1421715"/>
    <lineage>
        <taxon>Eukaryota</taxon>
        <taxon>Metazoa</taxon>
        <taxon>Ecdysozoa</taxon>
        <taxon>Arthropoda</taxon>
        <taxon>Hexapoda</taxon>
        <taxon>Insecta</taxon>
        <taxon>Pterygota</taxon>
        <taxon>Neoptera</taxon>
        <taxon>Endopterygota</taxon>
        <taxon>Coleoptera</taxon>
        <taxon>Polyphaga</taxon>
        <taxon>Elateriformia</taxon>
        <taxon>Elateroidea</taxon>
        <taxon>Lampyridae</taxon>
        <taxon>Luciolinae</taxon>
        <taxon>Aquatica</taxon>
    </lineage>
</organism>
<feature type="domain" description="Chitin-binding type-2" evidence="7">
    <location>
        <begin position="626"/>
        <end position="680"/>
    </location>
</feature>
<dbReference type="AlphaFoldDB" id="A0AAN7SS91"/>
<evidence type="ECO:0000256" key="3">
    <source>
        <dbReference type="ARBA" id="ARBA00022737"/>
    </source>
</evidence>
<reference evidence="9" key="1">
    <citation type="submission" date="2023-01" db="EMBL/GenBank/DDBJ databases">
        <title>Key to firefly adult light organ development and bioluminescence: homeobox transcription factors regulate luciferase expression and transportation to peroxisome.</title>
        <authorList>
            <person name="Fu X."/>
        </authorList>
    </citation>
    <scope>NUCLEOTIDE SEQUENCE [LARGE SCALE GENOMIC DNA]</scope>
</reference>
<feature type="domain" description="Chitin-binding type-2" evidence="7">
    <location>
        <begin position="353"/>
        <end position="406"/>
    </location>
</feature>
<dbReference type="SUPFAM" id="SSF57625">
    <property type="entry name" value="Invertebrate chitin-binding proteins"/>
    <property type="match status" value="4"/>
</dbReference>
<feature type="chain" id="PRO_5042987274" description="Chitin-binding type-2 domain-containing protein" evidence="6">
    <location>
        <begin position="23"/>
        <end position="681"/>
    </location>
</feature>
<dbReference type="EMBL" id="JARPUR010000002">
    <property type="protein sequence ID" value="KAK4883125.1"/>
    <property type="molecule type" value="Genomic_DNA"/>
</dbReference>
<dbReference type="SMART" id="SM00494">
    <property type="entry name" value="ChtBD2"/>
    <property type="match status" value="4"/>
</dbReference>
<protein>
    <recommendedName>
        <fullName evidence="7">Chitin-binding type-2 domain-containing protein</fullName>
    </recommendedName>
</protein>
<dbReference type="Proteomes" id="UP001353858">
    <property type="component" value="Unassembled WGS sequence"/>
</dbReference>
<keyword evidence="1" id="KW-0147">Chitin-binding</keyword>
<keyword evidence="4" id="KW-1015">Disulfide bond</keyword>
<dbReference type="InterPro" id="IPR036508">
    <property type="entry name" value="Chitin-bd_dom_sf"/>
</dbReference>
<keyword evidence="3" id="KW-0677">Repeat</keyword>
<dbReference type="PANTHER" id="PTHR23301">
    <property type="entry name" value="CHITIN BINDING PERITROPHIN-A"/>
    <property type="match status" value="1"/>
</dbReference>
<dbReference type="InterPro" id="IPR002557">
    <property type="entry name" value="Chitin-bd_dom"/>
</dbReference>
<dbReference type="GO" id="GO:0005576">
    <property type="term" value="C:extracellular region"/>
    <property type="evidence" value="ECO:0007669"/>
    <property type="project" value="InterPro"/>
</dbReference>
<evidence type="ECO:0000256" key="5">
    <source>
        <dbReference type="ARBA" id="ARBA00023180"/>
    </source>
</evidence>
<dbReference type="PANTHER" id="PTHR23301:SF0">
    <property type="entry name" value="CHITIN-BINDING TYPE-2 DOMAIN-CONTAINING PROTEIN-RELATED"/>
    <property type="match status" value="1"/>
</dbReference>
<dbReference type="Pfam" id="PF01607">
    <property type="entry name" value="CBM_14"/>
    <property type="match status" value="4"/>
</dbReference>
<evidence type="ECO:0000313" key="8">
    <source>
        <dbReference type="EMBL" id="KAK4883125.1"/>
    </source>
</evidence>
<accession>A0AAN7SS91</accession>
<evidence type="ECO:0000259" key="7">
    <source>
        <dbReference type="PROSITE" id="PS50940"/>
    </source>
</evidence>
<evidence type="ECO:0000313" key="9">
    <source>
        <dbReference type="Proteomes" id="UP001353858"/>
    </source>
</evidence>
<feature type="domain" description="Chitin-binding type-2" evidence="7">
    <location>
        <begin position="481"/>
        <end position="534"/>
    </location>
</feature>
<proteinExistence type="predicted"/>
<comment type="caution">
    <text evidence="8">The sequence shown here is derived from an EMBL/GenBank/DDBJ whole genome shotgun (WGS) entry which is preliminary data.</text>
</comment>
<evidence type="ECO:0000256" key="4">
    <source>
        <dbReference type="ARBA" id="ARBA00023157"/>
    </source>
</evidence>
<feature type="domain" description="Chitin-binding type-2" evidence="7">
    <location>
        <begin position="545"/>
        <end position="601"/>
    </location>
</feature>
<name>A0AAN7SS91_9COLE</name>
<keyword evidence="9" id="KW-1185">Reference proteome</keyword>
<dbReference type="GO" id="GO:0008061">
    <property type="term" value="F:chitin binding"/>
    <property type="evidence" value="ECO:0007669"/>
    <property type="project" value="UniProtKB-KW"/>
</dbReference>
<feature type="signal peptide" evidence="6">
    <location>
        <begin position="1"/>
        <end position="22"/>
    </location>
</feature>
<evidence type="ECO:0000256" key="1">
    <source>
        <dbReference type="ARBA" id="ARBA00022669"/>
    </source>
</evidence>
<evidence type="ECO:0000256" key="6">
    <source>
        <dbReference type="SAM" id="SignalP"/>
    </source>
</evidence>
<dbReference type="Gene3D" id="2.170.140.10">
    <property type="entry name" value="Chitin binding domain"/>
    <property type="match status" value="4"/>
</dbReference>
<gene>
    <name evidence="8" type="ORF">RN001_006444</name>
</gene>
<dbReference type="InterPro" id="IPR051940">
    <property type="entry name" value="Chitin_bind-dev_reg"/>
</dbReference>
<sequence length="681" mass="75659">MELIRNYFLILLIIALTRHIDGGVFKQLPLHESSEPQETIDELDEKEVPLAKRQSLSFYDNNPFFSYSTFVPQQEHTQVPNTQFINYQKPIKVPIQVPPQQSFVNYGNNPFISGSVSVPVLPVTSAPVVASTPSYVNNPFLNTQQVNSNVNNVYPVPTVTTKPVITTLPSFSNNPFINVNTESVHTSHPVQVTSTTTVRPLIPSSFTPQQQEHTQIPNNQFNNYQKPIVIPIQEFSKFPPQQSFVNYGNNPFISGSVSVPVSPVTSTPVVTSTPSYVSNPFLNVHSESVQTSHPVQVPSTTTAKPTTFAPLNTNNPFFNPSIVTVPVSTNGPIEIHRQPIEVQVQLEQSSQLRSFCAKARGQFPSGRCNTFVNCWDNVAVEQSCPPGLVFNFAGYCDYPQNVDCYGRSVEEIPVPQTPQTVSFVVNGQTGTNNEVNTPAPFYPGVNTDTTFVPSSTILPPLPDVTVPPVVYVPPPVDEKLKAKCLKPRGQFPSDLCNRYIDCWDDSIKEYECPEGLYFSEKGYCDYSYNVNCQNRTLPKADVSQSSLCPNRDGSFQDKNNCSKYFICINNVVAGYYECPEGLYFNQMVGVCDYKYNVHCFKEPFVYQPPQTQNHIDKIPAGVLTAAKNCEPGKVFKLADDCSSAVLCRQGMTEVVYCPNGLAYDPPSDRCLPQHLAKCQDI</sequence>
<dbReference type="PROSITE" id="PS50940">
    <property type="entry name" value="CHIT_BIND_II"/>
    <property type="match status" value="4"/>
</dbReference>
<keyword evidence="2 6" id="KW-0732">Signal</keyword>
<evidence type="ECO:0000256" key="2">
    <source>
        <dbReference type="ARBA" id="ARBA00022729"/>
    </source>
</evidence>